<dbReference type="InterPro" id="IPR001906">
    <property type="entry name" value="Terpene_synth_N"/>
</dbReference>
<dbReference type="FunFam" id="1.10.600.10:FF:000007">
    <property type="entry name" value="Isoprene synthase, chloroplastic"/>
    <property type="match status" value="1"/>
</dbReference>
<evidence type="ECO:0000256" key="4">
    <source>
        <dbReference type="ARBA" id="ARBA00023239"/>
    </source>
</evidence>
<dbReference type="SFLD" id="SFLDG01019">
    <property type="entry name" value="Terpene_Cyclase_Like_1_C_Termi"/>
    <property type="match status" value="1"/>
</dbReference>
<dbReference type="InterPro" id="IPR044814">
    <property type="entry name" value="Terpene_cyclase_plant_C1"/>
</dbReference>
<dbReference type="InterPro" id="IPR036965">
    <property type="entry name" value="Terpene_synth_N_sf"/>
</dbReference>
<dbReference type="PANTHER" id="PTHR31225">
    <property type="entry name" value="OS04G0344100 PROTEIN-RELATED"/>
    <property type="match status" value="1"/>
</dbReference>
<dbReference type="STRING" id="981085.W9RFW1"/>
<dbReference type="GO" id="GO:0000287">
    <property type="term" value="F:magnesium ion binding"/>
    <property type="evidence" value="ECO:0007669"/>
    <property type="project" value="InterPro"/>
</dbReference>
<evidence type="ECO:0000313" key="7">
    <source>
        <dbReference type="EMBL" id="EXB75317.1"/>
    </source>
</evidence>
<proteinExistence type="predicted"/>
<dbReference type="Pfam" id="PF01397">
    <property type="entry name" value="Terpene_synth"/>
    <property type="match status" value="1"/>
</dbReference>
<evidence type="ECO:0000313" key="8">
    <source>
        <dbReference type="Proteomes" id="UP000030645"/>
    </source>
</evidence>
<keyword evidence="2" id="KW-0479">Metal-binding</keyword>
<evidence type="ECO:0000256" key="1">
    <source>
        <dbReference type="ARBA" id="ARBA00001946"/>
    </source>
</evidence>
<dbReference type="InterPro" id="IPR050148">
    <property type="entry name" value="Terpene_synthase-like"/>
</dbReference>
<evidence type="ECO:0000256" key="3">
    <source>
        <dbReference type="ARBA" id="ARBA00022842"/>
    </source>
</evidence>
<dbReference type="AlphaFoldDB" id="W9RFW1"/>
<dbReference type="Gene3D" id="1.50.10.130">
    <property type="entry name" value="Terpene synthase, N-terminal domain"/>
    <property type="match status" value="1"/>
</dbReference>
<dbReference type="PANTHER" id="PTHR31225:SF93">
    <property type="entry name" value="ALPHA-HUMULENE_(-)-(E)-BETA-CARYOPHYLLENE SYNTHASE"/>
    <property type="match status" value="1"/>
</dbReference>
<keyword evidence="4" id="KW-0456">Lyase</keyword>
<dbReference type="Gene3D" id="1.10.600.10">
    <property type="entry name" value="Farnesyl Diphosphate Synthase"/>
    <property type="match status" value="1"/>
</dbReference>
<sequence>MEETLRHIFETYQNQVNHDRVLYDVALRFRLLRQHGYNVSSDVFEKFKDESTGKYKECLADDISSMLAFYEASHLGLHGEDTLEEALVFTTTLLKSLASAEKTDRPLLEEIICALKWPQLKSLERLQARQYISIYQDDASHNKALLELAKLDFNLLQSLYKKELGDITRWWKELDFENKLPYIRDRIVETYVWALALYFEPQYSLGRKILTKHIAFISILDDTYDLYATFEELELFTAAIERWDIKFKDQLPEYMQLIFETLLNVYQEFEEEMGKEEKYRVYYAKEAMKRLARAYFDEARWLNQGYIPSLEEYLDVAWLSSSIPTIAITSFVGMGDIVSKDIFEWAFNDPKSIRASAIIGRVMNDITSHKFEQKREHIASSVQCYTKQYGVSEQEAYEELNKQVIKAWKDLNQELLKPTVVPMPVLVGALNLSRVNDLFYKDGDGYTHVGKWIKDSVAALLIDSIPL</sequence>
<dbReference type="EMBL" id="KE344675">
    <property type="protein sequence ID" value="EXB75317.1"/>
    <property type="molecule type" value="Genomic_DNA"/>
</dbReference>
<dbReference type="Proteomes" id="UP000030645">
    <property type="component" value="Unassembled WGS sequence"/>
</dbReference>
<evidence type="ECO:0000259" key="6">
    <source>
        <dbReference type="Pfam" id="PF03936"/>
    </source>
</evidence>
<dbReference type="InterPro" id="IPR008930">
    <property type="entry name" value="Terpenoid_cyclase/PrenylTrfase"/>
</dbReference>
<evidence type="ECO:0000259" key="5">
    <source>
        <dbReference type="Pfam" id="PF01397"/>
    </source>
</evidence>
<name>W9RFW1_9ROSA</name>
<feature type="domain" description="Terpene synthase N-terminal" evidence="5">
    <location>
        <begin position="2"/>
        <end position="115"/>
    </location>
</feature>
<evidence type="ECO:0000256" key="2">
    <source>
        <dbReference type="ARBA" id="ARBA00022723"/>
    </source>
</evidence>
<dbReference type="GO" id="GO:0016102">
    <property type="term" value="P:diterpenoid biosynthetic process"/>
    <property type="evidence" value="ECO:0007669"/>
    <property type="project" value="InterPro"/>
</dbReference>
<dbReference type="Pfam" id="PF03936">
    <property type="entry name" value="Terpene_synth_C"/>
    <property type="match status" value="1"/>
</dbReference>
<dbReference type="eggNOG" id="ENOG502QUCN">
    <property type="taxonomic scope" value="Eukaryota"/>
</dbReference>
<reference evidence="8" key="1">
    <citation type="submission" date="2013-01" db="EMBL/GenBank/DDBJ databases">
        <title>Draft Genome Sequence of a Mulberry Tree, Morus notabilis C.K. Schneid.</title>
        <authorList>
            <person name="He N."/>
            <person name="Zhao S."/>
        </authorList>
    </citation>
    <scope>NUCLEOTIDE SEQUENCE</scope>
</reference>
<dbReference type="SUPFAM" id="SSF48576">
    <property type="entry name" value="Terpenoid synthases"/>
    <property type="match status" value="1"/>
</dbReference>
<dbReference type="InterPro" id="IPR005630">
    <property type="entry name" value="Terpene_synthase_metal-bd"/>
</dbReference>
<keyword evidence="3" id="KW-0460">Magnesium</keyword>
<dbReference type="InterPro" id="IPR008949">
    <property type="entry name" value="Isoprenoid_synthase_dom_sf"/>
</dbReference>
<accession>W9RFW1</accession>
<comment type="cofactor">
    <cofactor evidence="1">
        <name>Mg(2+)</name>
        <dbReference type="ChEBI" id="CHEBI:18420"/>
    </cofactor>
</comment>
<dbReference type="SFLD" id="SFLDS00005">
    <property type="entry name" value="Isoprenoid_Synthase_Type_I"/>
    <property type="match status" value="1"/>
</dbReference>
<gene>
    <name evidence="7" type="ORF">L484_008770</name>
</gene>
<organism evidence="7 8">
    <name type="scientific">Morus notabilis</name>
    <dbReference type="NCBI Taxonomy" id="981085"/>
    <lineage>
        <taxon>Eukaryota</taxon>
        <taxon>Viridiplantae</taxon>
        <taxon>Streptophyta</taxon>
        <taxon>Embryophyta</taxon>
        <taxon>Tracheophyta</taxon>
        <taxon>Spermatophyta</taxon>
        <taxon>Magnoliopsida</taxon>
        <taxon>eudicotyledons</taxon>
        <taxon>Gunneridae</taxon>
        <taxon>Pentapetalae</taxon>
        <taxon>rosids</taxon>
        <taxon>fabids</taxon>
        <taxon>Rosales</taxon>
        <taxon>Moraceae</taxon>
        <taxon>Moreae</taxon>
        <taxon>Morus</taxon>
    </lineage>
</organism>
<keyword evidence="8" id="KW-1185">Reference proteome</keyword>
<dbReference type="SUPFAM" id="SSF48239">
    <property type="entry name" value="Terpenoid cyclases/Protein prenyltransferases"/>
    <property type="match status" value="1"/>
</dbReference>
<dbReference type="InterPro" id="IPR034741">
    <property type="entry name" value="Terpene_cyclase-like_1_C"/>
</dbReference>
<dbReference type="GO" id="GO:0010333">
    <property type="term" value="F:terpene synthase activity"/>
    <property type="evidence" value="ECO:0007669"/>
    <property type="project" value="InterPro"/>
</dbReference>
<protein>
    <submittedName>
        <fullName evidence="7">(-)-germacrene D synthase</fullName>
    </submittedName>
</protein>
<dbReference type="CDD" id="cd00684">
    <property type="entry name" value="Terpene_cyclase_plant_C1"/>
    <property type="match status" value="1"/>
</dbReference>
<feature type="domain" description="Terpene synthase metal-binding" evidence="6">
    <location>
        <begin position="172"/>
        <end position="410"/>
    </location>
</feature>